<evidence type="ECO:0000256" key="8">
    <source>
        <dbReference type="ARBA" id="ARBA00023315"/>
    </source>
</evidence>
<comment type="caution">
    <text evidence="11">The sequence shown here is derived from an EMBL/GenBank/DDBJ whole genome shotgun (WGS) entry which is preliminary data.</text>
</comment>
<keyword evidence="8 10" id="KW-0012">Acyltransferase</keyword>
<keyword evidence="12" id="KW-1185">Reference proteome</keyword>
<evidence type="ECO:0000313" key="11">
    <source>
        <dbReference type="EMBL" id="OHW62845.1"/>
    </source>
</evidence>
<evidence type="ECO:0000256" key="9">
    <source>
        <dbReference type="ARBA" id="ARBA00047589"/>
    </source>
</evidence>
<dbReference type="GO" id="GO:0051144">
    <property type="term" value="P:1,2-propanediol catabolic process"/>
    <property type="evidence" value="ECO:0007669"/>
    <property type="project" value="UniProtKB-UniPathway"/>
</dbReference>
<protein>
    <recommendedName>
        <fullName evidence="4 10">Phosphate propanoyltransferase</fullName>
        <ecNumber evidence="3 10">2.3.1.222</ecNumber>
    </recommendedName>
</protein>
<dbReference type="PANTHER" id="PTHR39453">
    <property type="entry name" value="PHOSPHATE PROPANOYLTRANSFERASE"/>
    <property type="match status" value="1"/>
</dbReference>
<dbReference type="NCBIfam" id="NF011652">
    <property type="entry name" value="PRK15070.1"/>
    <property type="match status" value="1"/>
</dbReference>
<dbReference type="UniPathway" id="UPA00621"/>
<proteinExistence type="inferred from homology"/>
<dbReference type="GO" id="GO:0016747">
    <property type="term" value="F:acyltransferase activity, transferring groups other than amino-acyl groups"/>
    <property type="evidence" value="ECO:0007669"/>
    <property type="project" value="InterPro"/>
</dbReference>
<evidence type="ECO:0000256" key="1">
    <source>
        <dbReference type="ARBA" id="ARBA00001947"/>
    </source>
</evidence>
<dbReference type="GO" id="GO:0046872">
    <property type="term" value="F:metal ion binding"/>
    <property type="evidence" value="ECO:0007669"/>
    <property type="project" value="UniProtKB-KW"/>
</dbReference>
<keyword evidence="5 10" id="KW-0808">Transferase</keyword>
<dbReference type="Pfam" id="PF06130">
    <property type="entry name" value="PTAC"/>
    <property type="match status" value="1"/>
</dbReference>
<comment type="function">
    <text evidence="10">Involved in 1,2-propanediol (1,2-PD) degradation by catalyzing the conversion of propanoyl-CoA to propanoyl-phosphate.</text>
</comment>
<evidence type="ECO:0000313" key="12">
    <source>
        <dbReference type="Proteomes" id="UP000180254"/>
    </source>
</evidence>
<dbReference type="STRING" id="39480.EUAN_06290"/>
<dbReference type="OrthoDB" id="9784365at2"/>
<evidence type="ECO:0000256" key="4">
    <source>
        <dbReference type="ARBA" id="ARBA00020837"/>
    </source>
</evidence>
<evidence type="ECO:0000256" key="5">
    <source>
        <dbReference type="ARBA" id="ARBA00022679"/>
    </source>
</evidence>
<keyword evidence="7" id="KW-0862">Zinc</keyword>
<dbReference type="AlphaFoldDB" id="A0A1S1V8W2"/>
<dbReference type="RefSeq" id="WP_071061604.1">
    <property type="nucleotide sequence ID" value="NZ_MKIE01000002.1"/>
</dbReference>
<accession>A0A1S1V8W2</accession>
<evidence type="ECO:0000256" key="3">
    <source>
        <dbReference type="ARBA" id="ARBA00012206"/>
    </source>
</evidence>
<dbReference type="PIRSF" id="PIRSF010130">
    <property type="entry name" value="PduL"/>
    <property type="match status" value="1"/>
</dbReference>
<reference evidence="11 12" key="1">
    <citation type="submission" date="2016-09" db="EMBL/GenBank/DDBJ databases">
        <title>Genome sequence of Eubacterium angustum.</title>
        <authorList>
            <person name="Poehlein A."/>
            <person name="Daniel R."/>
        </authorList>
    </citation>
    <scope>NUCLEOTIDE SEQUENCE [LARGE SCALE GENOMIC DNA]</scope>
    <source>
        <strain evidence="11 12">DSM 1989</strain>
    </source>
</reference>
<comment type="cofactor">
    <cofactor evidence="1">
        <name>Zn(2+)</name>
        <dbReference type="ChEBI" id="CHEBI:29105"/>
    </cofactor>
</comment>
<comment type="similarity">
    <text evidence="2 10">Belongs to the PduL family.</text>
</comment>
<keyword evidence="6" id="KW-0479">Metal-binding</keyword>
<evidence type="ECO:0000256" key="2">
    <source>
        <dbReference type="ARBA" id="ARBA00007342"/>
    </source>
</evidence>
<evidence type="ECO:0000256" key="6">
    <source>
        <dbReference type="ARBA" id="ARBA00022723"/>
    </source>
</evidence>
<dbReference type="EMBL" id="MKIE01000002">
    <property type="protein sequence ID" value="OHW62845.1"/>
    <property type="molecule type" value="Genomic_DNA"/>
</dbReference>
<evidence type="ECO:0000256" key="7">
    <source>
        <dbReference type="ARBA" id="ARBA00022833"/>
    </source>
</evidence>
<dbReference type="Proteomes" id="UP000180254">
    <property type="component" value="Unassembled WGS sequence"/>
</dbReference>
<dbReference type="PANTHER" id="PTHR39453:SF1">
    <property type="entry name" value="PHOSPHATE PROPANOYLTRANSFERASE"/>
    <property type="match status" value="1"/>
</dbReference>
<dbReference type="EC" id="2.3.1.222" evidence="3 10"/>
<comment type="pathway">
    <text evidence="10">Polyol metabolism; 1,2-propanediol degradation.</text>
</comment>
<comment type="catalytic activity">
    <reaction evidence="9 10">
        <text>propanoyl-CoA + phosphate = propanoyl phosphate + CoA</text>
        <dbReference type="Rhea" id="RHEA:28046"/>
        <dbReference type="ChEBI" id="CHEBI:43474"/>
        <dbReference type="ChEBI" id="CHEBI:57287"/>
        <dbReference type="ChEBI" id="CHEBI:57392"/>
        <dbReference type="ChEBI" id="CHEBI:58933"/>
        <dbReference type="EC" id="2.3.1.222"/>
    </reaction>
</comment>
<sequence length="190" mass="20367">MKNKLPIALSNRHVHLSESDLEKLFGGGHSLCELKSLSQPGQFACEEKVDLVGPRGTIPGVRVLGPTRDITQVEISFADARKLGVDAPVKESGDIEGSPGLKLVGPNGEVDMEQGAIVAARHIHFSDKDAEEFGVSDGEKVKIKTSGDRSLVFENVTVRVSPKYSLEMHVDLEEGNAAGVSNGDLVEIIR</sequence>
<organism evidence="11 12">
    <name type="scientific">Andreesenia angusta</name>
    <dbReference type="NCBI Taxonomy" id="39480"/>
    <lineage>
        <taxon>Bacteria</taxon>
        <taxon>Bacillati</taxon>
        <taxon>Bacillota</taxon>
        <taxon>Tissierellia</taxon>
        <taxon>Tissierellales</taxon>
        <taxon>Gottschalkiaceae</taxon>
        <taxon>Andreesenia</taxon>
    </lineage>
</organism>
<name>A0A1S1V8W2_9FIRM</name>
<evidence type="ECO:0000256" key="10">
    <source>
        <dbReference type="PIRNR" id="PIRNR010130"/>
    </source>
</evidence>
<dbReference type="InterPro" id="IPR008300">
    <property type="entry name" value="PTAC"/>
</dbReference>
<gene>
    <name evidence="11" type="primary">pduL</name>
    <name evidence="11" type="ORF">EUAN_06290</name>
</gene>